<keyword evidence="2" id="KW-0812">Transmembrane</keyword>
<dbReference type="Gene3D" id="3.30.700.10">
    <property type="entry name" value="Glycoprotein, Type 4 Pilin"/>
    <property type="match status" value="1"/>
</dbReference>
<keyword evidence="4" id="KW-1185">Reference proteome</keyword>
<protein>
    <submittedName>
        <fullName evidence="3">Type IV pilin protein</fullName>
    </submittedName>
</protein>
<evidence type="ECO:0000256" key="1">
    <source>
        <dbReference type="ARBA" id="ARBA00011156"/>
    </source>
</evidence>
<dbReference type="Pfam" id="PF07963">
    <property type="entry name" value="N_methyl"/>
    <property type="match status" value="1"/>
</dbReference>
<evidence type="ECO:0000313" key="4">
    <source>
        <dbReference type="Proteomes" id="UP000272412"/>
    </source>
</evidence>
<proteinExistence type="predicted"/>
<comment type="subunit">
    <text evidence="1">The pili are polar flexible filaments of about 5.4 nanometers diameter and 2.5 micrometers average length; they consist of only a single polypeptide chain arranged in a helical configuration of five subunits per turn in the assembled pilus.</text>
</comment>
<reference evidence="3 4" key="1">
    <citation type="submission" date="2018-11" db="EMBL/GenBank/DDBJ databases">
        <title>Neisseria weixii sp. nov. isolated from the rectal contents of plateau pika (Ochotona cruzoniae).</title>
        <authorList>
            <person name="Zhang G."/>
        </authorList>
    </citation>
    <scope>NUCLEOTIDE SEQUENCE [LARGE SCALE GENOMIC DNA]</scope>
    <source>
        <strain evidence="3 4">10009</strain>
    </source>
</reference>
<dbReference type="Proteomes" id="UP000272412">
    <property type="component" value="Unassembled WGS sequence"/>
</dbReference>
<dbReference type="NCBIfam" id="TIGR02532">
    <property type="entry name" value="IV_pilin_GFxxxE"/>
    <property type="match status" value="1"/>
</dbReference>
<dbReference type="PANTHER" id="PTHR30093">
    <property type="entry name" value="GENERAL SECRETION PATHWAY PROTEIN G"/>
    <property type="match status" value="1"/>
</dbReference>
<name>A0A3N4MMC0_9NEIS</name>
<dbReference type="InterPro" id="IPR031982">
    <property type="entry name" value="PilE-like"/>
</dbReference>
<comment type="caution">
    <text evidence="3">The sequence shown here is derived from an EMBL/GenBank/DDBJ whole genome shotgun (WGS) entry which is preliminary data.</text>
</comment>
<gene>
    <name evidence="3" type="ORF">EGK74_10325</name>
</gene>
<dbReference type="GO" id="GO:0043683">
    <property type="term" value="P:type IV pilus assembly"/>
    <property type="evidence" value="ECO:0007669"/>
    <property type="project" value="InterPro"/>
</dbReference>
<feature type="transmembrane region" description="Helical" evidence="2">
    <location>
        <begin position="7"/>
        <end position="28"/>
    </location>
</feature>
<dbReference type="EMBL" id="RPFL01000031">
    <property type="protein sequence ID" value="RPD84902.1"/>
    <property type="molecule type" value="Genomic_DNA"/>
</dbReference>
<dbReference type="Pfam" id="PF16732">
    <property type="entry name" value="ComP_DUS"/>
    <property type="match status" value="1"/>
</dbReference>
<organism evidence="3 4">
    <name type="scientific">Neisseria weixii</name>
    <dbReference type="NCBI Taxonomy" id="1853276"/>
    <lineage>
        <taxon>Bacteria</taxon>
        <taxon>Pseudomonadati</taxon>
        <taxon>Pseudomonadota</taxon>
        <taxon>Betaproteobacteria</taxon>
        <taxon>Neisseriales</taxon>
        <taxon>Neisseriaceae</taxon>
        <taxon>Neisseria</taxon>
    </lineage>
</organism>
<dbReference type="InterPro" id="IPR012902">
    <property type="entry name" value="N_methyl_site"/>
</dbReference>
<evidence type="ECO:0000256" key="2">
    <source>
        <dbReference type="SAM" id="Phobius"/>
    </source>
</evidence>
<dbReference type="PANTHER" id="PTHR30093:SF47">
    <property type="entry name" value="TYPE IV PILUS NON-CORE MINOR PILIN PILE"/>
    <property type="match status" value="1"/>
</dbReference>
<dbReference type="AlphaFoldDB" id="A0A3N4MMC0"/>
<dbReference type="SUPFAM" id="SSF54523">
    <property type="entry name" value="Pili subunits"/>
    <property type="match status" value="1"/>
</dbReference>
<dbReference type="OrthoDB" id="8589754at2"/>
<sequence length="157" mass="17253">MKTRQSGFNLIELLIVIVILALLATIAMPSFQSFIRSTRLANVRSELAENAKNLERYYTQKGTFIGFDESNLVQNEYFNITFMRAQTLAASVLPTNPATPALSSNNQNPSDSGFILQAAPTSNYAQTESCTVFLNDSGIFWAVGNDGKTCPGYEEAH</sequence>
<evidence type="ECO:0000313" key="3">
    <source>
        <dbReference type="EMBL" id="RPD84902.1"/>
    </source>
</evidence>
<keyword evidence="2" id="KW-0472">Membrane</keyword>
<keyword evidence="2" id="KW-1133">Transmembrane helix</keyword>
<dbReference type="RefSeq" id="WP_123804694.1">
    <property type="nucleotide sequence ID" value="NZ_RPFL01000031.1"/>
</dbReference>
<dbReference type="InterPro" id="IPR045584">
    <property type="entry name" value="Pilin-like"/>
</dbReference>
<accession>A0A3N4MMC0</accession>